<sequence length="56" mass="6101">MAISSLPCIQPVRVPFKACSFFPAGVCGGFNNKKRINAVVFSSLRKISNDINIESK</sequence>
<proteinExistence type="predicted"/>
<evidence type="ECO:0000313" key="2">
    <source>
        <dbReference type="Proteomes" id="UP000593579"/>
    </source>
</evidence>
<protein>
    <submittedName>
        <fullName evidence="1">Uncharacterized protein</fullName>
    </submittedName>
</protein>
<keyword evidence="2" id="KW-1185">Reference proteome</keyword>
<name>A0A7J9BDR5_GOSGO</name>
<dbReference type="Proteomes" id="UP000593579">
    <property type="component" value="Unassembled WGS sequence"/>
</dbReference>
<gene>
    <name evidence="1" type="ORF">Gogos_018382</name>
</gene>
<evidence type="ECO:0000313" key="1">
    <source>
        <dbReference type="EMBL" id="MBA0734477.1"/>
    </source>
</evidence>
<dbReference type="OrthoDB" id="1703565at2759"/>
<accession>A0A7J9BDR5</accession>
<comment type="caution">
    <text evidence="1">The sequence shown here is derived from an EMBL/GenBank/DDBJ whole genome shotgun (WGS) entry which is preliminary data.</text>
</comment>
<feature type="non-terminal residue" evidence="1">
    <location>
        <position position="56"/>
    </location>
</feature>
<organism evidence="1 2">
    <name type="scientific">Gossypium gossypioides</name>
    <name type="common">Mexican cotton</name>
    <name type="synonym">Selera gossypioides</name>
    <dbReference type="NCBI Taxonomy" id="34282"/>
    <lineage>
        <taxon>Eukaryota</taxon>
        <taxon>Viridiplantae</taxon>
        <taxon>Streptophyta</taxon>
        <taxon>Embryophyta</taxon>
        <taxon>Tracheophyta</taxon>
        <taxon>Spermatophyta</taxon>
        <taxon>Magnoliopsida</taxon>
        <taxon>eudicotyledons</taxon>
        <taxon>Gunneridae</taxon>
        <taxon>Pentapetalae</taxon>
        <taxon>rosids</taxon>
        <taxon>malvids</taxon>
        <taxon>Malvales</taxon>
        <taxon>Malvaceae</taxon>
        <taxon>Malvoideae</taxon>
        <taxon>Gossypium</taxon>
    </lineage>
</organism>
<dbReference type="EMBL" id="JABEZY010000002">
    <property type="protein sequence ID" value="MBA0734477.1"/>
    <property type="molecule type" value="Genomic_DNA"/>
</dbReference>
<dbReference type="AlphaFoldDB" id="A0A7J9BDR5"/>
<reference evidence="1 2" key="1">
    <citation type="journal article" date="2019" name="Genome Biol. Evol.">
        <title>Insights into the evolution of the New World diploid cottons (Gossypium, subgenus Houzingenia) based on genome sequencing.</title>
        <authorList>
            <person name="Grover C.E."/>
            <person name="Arick M.A. 2nd"/>
            <person name="Thrash A."/>
            <person name="Conover J.L."/>
            <person name="Sanders W.S."/>
            <person name="Peterson D.G."/>
            <person name="Frelichowski J.E."/>
            <person name="Scheffler J.A."/>
            <person name="Scheffler B.E."/>
            <person name="Wendel J.F."/>
        </authorList>
    </citation>
    <scope>NUCLEOTIDE SEQUENCE [LARGE SCALE GENOMIC DNA]</scope>
    <source>
        <strain evidence="1">5</strain>
        <tissue evidence="1">Leaf</tissue>
    </source>
</reference>